<evidence type="ECO:0000313" key="2">
    <source>
        <dbReference type="EMBL" id="RXJ45928.1"/>
    </source>
</evidence>
<gene>
    <name evidence="2" type="ORF">ESZ48_14000</name>
</gene>
<proteinExistence type="predicted"/>
<accession>A0A4Q0XEE7</accession>
<dbReference type="Pfam" id="PF00535">
    <property type="entry name" value="Glycos_transf_2"/>
    <property type="match status" value="1"/>
</dbReference>
<dbReference type="EMBL" id="SDDZ01000009">
    <property type="protein sequence ID" value="RXJ45928.1"/>
    <property type="molecule type" value="Genomic_DNA"/>
</dbReference>
<dbReference type="RefSeq" id="WP_129018130.1">
    <property type="nucleotide sequence ID" value="NZ_SDDZ01000009.1"/>
</dbReference>
<dbReference type="OrthoDB" id="597270at2"/>
<dbReference type="InterPro" id="IPR029044">
    <property type="entry name" value="Nucleotide-diphossugar_trans"/>
</dbReference>
<dbReference type="Gene3D" id="3.90.550.10">
    <property type="entry name" value="Spore Coat Polysaccharide Biosynthesis Protein SpsA, Chain A"/>
    <property type="match status" value="1"/>
</dbReference>
<feature type="domain" description="Glycosyltransferase 2-like" evidence="1">
    <location>
        <begin position="7"/>
        <end position="171"/>
    </location>
</feature>
<keyword evidence="2" id="KW-0808">Transferase</keyword>
<comment type="caution">
    <text evidence="2">The sequence shown here is derived from an EMBL/GenBank/DDBJ whole genome shotgun (WGS) entry which is preliminary data.</text>
</comment>
<evidence type="ECO:0000259" key="1">
    <source>
        <dbReference type="Pfam" id="PF00535"/>
    </source>
</evidence>
<dbReference type="AlphaFoldDB" id="A0A4Q0XEE7"/>
<dbReference type="PANTHER" id="PTHR22916:SF69">
    <property type="entry name" value="BIFUNCTIONAL GLYCOSYLTRANSFERASE PGTA"/>
    <property type="match status" value="1"/>
</dbReference>
<sequence length="335" mass="38886">MQQSLISILTPFKNSSAFLSPYLESILNQTYSHWELIIVDDHSTDEGYNLLASFAQADHRIKLLKTNGNGIIDALKLAFKKSSGHYITRMDSDDLMSPNKLEVMLRDLKTHGNGHVALGLVSYFCEGALGEGYQNYEKWLNGLTKSGTNYTEIYKECVIPSPCWMVSREDLITCGAFERDVYPEDYDLAFRFYQNGLKCIPSNNLLHYWRDYQNRTSRTHDHYATNHFLKLKLHYFLEIDYDIRRPLVLWGAGFKGKFCAKLLKKNKVPFIWICNNPKKIGKHIYNVKLRADSTINQLHQPQVIVTVANKKSQSWITTDLENLYLMKAKDYFFFC</sequence>
<name>A0A4Q0XEE7_9FLAO</name>
<dbReference type="InterPro" id="IPR001173">
    <property type="entry name" value="Glyco_trans_2-like"/>
</dbReference>
<dbReference type="GO" id="GO:0008417">
    <property type="term" value="F:fucosyltransferase activity"/>
    <property type="evidence" value="ECO:0007669"/>
    <property type="project" value="TreeGrafter"/>
</dbReference>
<organism evidence="2 3">
    <name type="scientific">Gelidibacter gilvus</name>
    <dbReference type="NCBI Taxonomy" id="59602"/>
    <lineage>
        <taxon>Bacteria</taxon>
        <taxon>Pseudomonadati</taxon>
        <taxon>Bacteroidota</taxon>
        <taxon>Flavobacteriia</taxon>
        <taxon>Flavobacteriales</taxon>
        <taxon>Flavobacteriaceae</taxon>
        <taxon>Gelidibacter</taxon>
    </lineage>
</organism>
<protein>
    <submittedName>
        <fullName evidence="2">Glycosyltransferase family 2 protein</fullName>
    </submittedName>
</protein>
<dbReference type="SUPFAM" id="SSF53448">
    <property type="entry name" value="Nucleotide-diphospho-sugar transferases"/>
    <property type="match status" value="1"/>
</dbReference>
<dbReference type="CDD" id="cd00761">
    <property type="entry name" value="Glyco_tranf_GTA_type"/>
    <property type="match status" value="1"/>
</dbReference>
<keyword evidence="3" id="KW-1185">Reference proteome</keyword>
<dbReference type="Proteomes" id="UP000289792">
    <property type="component" value="Unassembled WGS sequence"/>
</dbReference>
<reference evidence="2 3" key="1">
    <citation type="submission" date="2019-01" db="EMBL/GenBank/DDBJ databases">
        <title>Genome sequence of the Antarctic species Gelidibacter gilvus ACAM 158(T).</title>
        <authorList>
            <person name="Bowman J.P."/>
        </authorList>
    </citation>
    <scope>NUCLEOTIDE SEQUENCE [LARGE SCALE GENOMIC DNA]</scope>
    <source>
        <strain evidence="2 3">IC158</strain>
    </source>
</reference>
<evidence type="ECO:0000313" key="3">
    <source>
        <dbReference type="Proteomes" id="UP000289792"/>
    </source>
</evidence>
<dbReference type="PANTHER" id="PTHR22916">
    <property type="entry name" value="GLYCOSYLTRANSFERASE"/>
    <property type="match status" value="1"/>
</dbReference>